<dbReference type="EMBL" id="BMAU01021376">
    <property type="protein sequence ID" value="GFY26696.1"/>
    <property type="molecule type" value="Genomic_DNA"/>
</dbReference>
<dbReference type="AlphaFoldDB" id="A0A8X6W2N7"/>
<accession>A0A8X6W2N7</accession>
<comment type="caution">
    <text evidence="1">The sequence shown here is derived from an EMBL/GenBank/DDBJ whole genome shotgun (WGS) entry which is preliminary data.</text>
</comment>
<proteinExistence type="predicted"/>
<name>A0A8X6W2N7_TRICX</name>
<reference evidence="1" key="1">
    <citation type="submission" date="2020-08" db="EMBL/GenBank/DDBJ databases">
        <title>Multicomponent nature underlies the extraordinary mechanical properties of spider dragline silk.</title>
        <authorList>
            <person name="Kono N."/>
            <person name="Nakamura H."/>
            <person name="Mori M."/>
            <person name="Yoshida Y."/>
            <person name="Ohtoshi R."/>
            <person name="Malay A.D."/>
            <person name="Moran D.A.P."/>
            <person name="Tomita M."/>
            <person name="Numata K."/>
            <person name="Arakawa K."/>
        </authorList>
    </citation>
    <scope>NUCLEOTIDE SEQUENCE</scope>
</reference>
<protein>
    <submittedName>
        <fullName evidence="1">Uncharacterized protein</fullName>
    </submittedName>
</protein>
<sequence>MIFMKEEVNTNELLGVFKQSPFSLCWVEVASSLILEFQLGFRLMRGVEFFSPPSVVGVRSDEKIQQYLGVHAWIWNVTLSKKEIWFCSWARTLKRQRKDFKPQ</sequence>
<evidence type="ECO:0000313" key="1">
    <source>
        <dbReference type="EMBL" id="GFY26696.1"/>
    </source>
</evidence>
<evidence type="ECO:0000313" key="2">
    <source>
        <dbReference type="Proteomes" id="UP000887159"/>
    </source>
</evidence>
<keyword evidence="2" id="KW-1185">Reference proteome</keyword>
<dbReference type="Proteomes" id="UP000887159">
    <property type="component" value="Unassembled WGS sequence"/>
</dbReference>
<gene>
    <name evidence="1" type="ORF">TNCV_2880241</name>
</gene>
<organism evidence="1 2">
    <name type="scientific">Trichonephila clavipes</name>
    <name type="common">Golden silk orbweaver</name>
    <name type="synonym">Nephila clavipes</name>
    <dbReference type="NCBI Taxonomy" id="2585209"/>
    <lineage>
        <taxon>Eukaryota</taxon>
        <taxon>Metazoa</taxon>
        <taxon>Ecdysozoa</taxon>
        <taxon>Arthropoda</taxon>
        <taxon>Chelicerata</taxon>
        <taxon>Arachnida</taxon>
        <taxon>Araneae</taxon>
        <taxon>Araneomorphae</taxon>
        <taxon>Entelegynae</taxon>
        <taxon>Araneoidea</taxon>
        <taxon>Nephilidae</taxon>
        <taxon>Trichonephila</taxon>
    </lineage>
</organism>